<feature type="signal peptide" evidence="1">
    <location>
        <begin position="1"/>
        <end position="28"/>
    </location>
</feature>
<keyword evidence="3" id="KW-1185">Reference proteome</keyword>
<evidence type="ECO:0000313" key="3">
    <source>
        <dbReference type="Proteomes" id="UP000198211"/>
    </source>
</evidence>
<name>A0A225VIX3_9STRA</name>
<proteinExistence type="predicted"/>
<accession>A0A225VIX3</accession>
<dbReference type="AlphaFoldDB" id="A0A225VIX3"/>
<protein>
    <submittedName>
        <fullName evidence="2">RxLR effector protein</fullName>
    </submittedName>
</protein>
<reference evidence="3" key="1">
    <citation type="submission" date="2017-03" db="EMBL/GenBank/DDBJ databases">
        <title>Phytopthora megakarya and P. palmivora, two closely related causual agents of cacao black pod achieved similar genome size and gene model numbers by different mechanisms.</title>
        <authorList>
            <person name="Ali S."/>
            <person name="Shao J."/>
            <person name="Larry D.J."/>
            <person name="Kronmiller B."/>
            <person name="Shen D."/>
            <person name="Strem M.D."/>
            <person name="Melnick R.L."/>
            <person name="Guiltinan M.J."/>
            <person name="Tyler B.M."/>
            <person name="Meinhardt L.W."/>
            <person name="Bailey B.A."/>
        </authorList>
    </citation>
    <scope>NUCLEOTIDE SEQUENCE [LARGE SCALE GENOMIC DNA]</scope>
    <source>
        <strain evidence="3">zdho120</strain>
    </source>
</reference>
<sequence>MNLRSRIECPSCIALLTIMILLVSYATAHLEQTEATISRVGRLPDVDDKVAATPRYLRGDAGQAFNNEDMDNEKRGFVRDKISTVLLKWGLKVSLAINDKPDVVLRKLVSRGIWLTEKNLFLWLRYVQQYRGKWGYFWVDDELVVKTLAGYIPQEKLPALFKAMEKNKNLRDFGEDLQKIALDDLYTARIKKKQSTTLDF</sequence>
<organism evidence="2 3">
    <name type="scientific">Phytophthora megakarya</name>
    <dbReference type="NCBI Taxonomy" id="4795"/>
    <lineage>
        <taxon>Eukaryota</taxon>
        <taxon>Sar</taxon>
        <taxon>Stramenopiles</taxon>
        <taxon>Oomycota</taxon>
        <taxon>Peronosporomycetes</taxon>
        <taxon>Peronosporales</taxon>
        <taxon>Peronosporaceae</taxon>
        <taxon>Phytophthora</taxon>
    </lineage>
</organism>
<dbReference type="Proteomes" id="UP000198211">
    <property type="component" value="Unassembled WGS sequence"/>
</dbReference>
<dbReference type="EMBL" id="NBNE01004943">
    <property type="protein sequence ID" value="OWZ04480.1"/>
    <property type="molecule type" value="Genomic_DNA"/>
</dbReference>
<keyword evidence="1" id="KW-0732">Signal</keyword>
<dbReference type="OrthoDB" id="142697at2759"/>
<evidence type="ECO:0000256" key="1">
    <source>
        <dbReference type="SAM" id="SignalP"/>
    </source>
</evidence>
<feature type="chain" id="PRO_5012511006" evidence="1">
    <location>
        <begin position="29"/>
        <end position="200"/>
    </location>
</feature>
<gene>
    <name evidence="2" type="ORF">PHMEG_00023607</name>
</gene>
<comment type="caution">
    <text evidence="2">The sequence shown here is derived from an EMBL/GenBank/DDBJ whole genome shotgun (WGS) entry which is preliminary data.</text>
</comment>
<evidence type="ECO:0000313" key="2">
    <source>
        <dbReference type="EMBL" id="OWZ04480.1"/>
    </source>
</evidence>